<dbReference type="EMBL" id="CASHTH010003070">
    <property type="protein sequence ID" value="CAI8039909.1"/>
    <property type="molecule type" value="Genomic_DNA"/>
</dbReference>
<evidence type="ECO:0000313" key="10">
    <source>
        <dbReference type="Proteomes" id="UP001174909"/>
    </source>
</evidence>
<dbReference type="EC" id="2.1.1.220" evidence="1"/>
<protein>
    <recommendedName>
        <fullName evidence="1">tRNA (adenine(58)-N(1))-methyltransferase</fullName>
        <ecNumber evidence="1">2.1.1.220</ecNumber>
    </recommendedName>
</protein>
<dbReference type="PANTHER" id="PTHR12133:SF1">
    <property type="entry name" value="TRNA (ADENINE(58)-N(1))-METHYLTRANSFERASE, MITOCHONDRIAL"/>
    <property type="match status" value="1"/>
</dbReference>
<evidence type="ECO:0000256" key="5">
    <source>
        <dbReference type="ARBA" id="ARBA00022694"/>
    </source>
</evidence>
<proteinExistence type="predicted"/>
<evidence type="ECO:0000256" key="3">
    <source>
        <dbReference type="ARBA" id="ARBA00022679"/>
    </source>
</evidence>
<dbReference type="AlphaFoldDB" id="A0AA35X0S0"/>
<dbReference type="Pfam" id="PF08704">
    <property type="entry name" value="GCD14"/>
    <property type="match status" value="1"/>
</dbReference>
<dbReference type="Gene3D" id="3.10.330.20">
    <property type="match status" value="1"/>
</dbReference>
<evidence type="ECO:0000259" key="8">
    <source>
        <dbReference type="Pfam" id="PF08704"/>
    </source>
</evidence>
<feature type="compositionally biased region" description="Polar residues" evidence="7">
    <location>
        <begin position="1"/>
        <end position="10"/>
    </location>
</feature>
<keyword evidence="10" id="KW-1185">Reference proteome</keyword>
<evidence type="ECO:0000256" key="2">
    <source>
        <dbReference type="ARBA" id="ARBA00022603"/>
    </source>
</evidence>
<accession>A0AA35X0S0</accession>
<name>A0AA35X0S0_GEOBA</name>
<dbReference type="InterPro" id="IPR014816">
    <property type="entry name" value="tRNA_MeTrfase_Gcd14"/>
</dbReference>
<feature type="region of interest" description="Disordered" evidence="7">
    <location>
        <begin position="1"/>
        <end position="26"/>
    </location>
</feature>
<dbReference type="Pfam" id="PF14801">
    <property type="entry name" value="TrmI-like_N"/>
    <property type="match status" value="1"/>
</dbReference>
<feature type="domain" description="tRNA (adenine(58)-N(1))-methyltransferase catalytic subunit TRM61 C-terminal" evidence="8">
    <location>
        <begin position="100"/>
        <end position="205"/>
    </location>
</feature>
<dbReference type="Gene3D" id="3.40.50.150">
    <property type="entry name" value="Vaccinia Virus protein VP39"/>
    <property type="match status" value="1"/>
</dbReference>
<dbReference type="InterPro" id="IPR049470">
    <property type="entry name" value="TRM61_C"/>
</dbReference>
<dbReference type="GO" id="GO:0030488">
    <property type="term" value="P:tRNA methylation"/>
    <property type="evidence" value="ECO:0007669"/>
    <property type="project" value="InterPro"/>
</dbReference>
<evidence type="ECO:0000256" key="6">
    <source>
        <dbReference type="ARBA" id="ARBA00048481"/>
    </source>
</evidence>
<keyword evidence="2" id="KW-0489">Methyltransferase</keyword>
<evidence type="ECO:0000256" key="1">
    <source>
        <dbReference type="ARBA" id="ARBA00012796"/>
    </source>
</evidence>
<gene>
    <name evidence="9" type="ORF">GBAR_LOCUS22254</name>
</gene>
<dbReference type="GO" id="GO:0031515">
    <property type="term" value="C:tRNA (m1A) methyltransferase complex"/>
    <property type="evidence" value="ECO:0007669"/>
    <property type="project" value="InterPro"/>
</dbReference>
<dbReference type="CDD" id="cd02440">
    <property type="entry name" value="AdoMet_MTases"/>
    <property type="match status" value="1"/>
</dbReference>
<evidence type="ECO:0000256" key="4">
    <source>
        <dbReference type="ARBA" id="ARBA00022691"/>
    </source>
</evidence>
<dbReference type="GO" id="GO:0160107">
    <property type="term" value="F:tRNA (adenine(58)-N1)-methyltransferase activity"/>
    <property type="evidence" value="ECO:0007669"/>
    <property type="project" value="UniProtKB-EC"/>
</dbReference>
<comment type="catalytic activity">
    <reaction evidence="6">
        <text>an adenosine in mRNA + S-adenosyl-L-methionine = an N(1)-methyladenosine in mRNA + S-adenosyl-L-homocysteine + H(+)</text>
        <dbReference type="Rhea" id="RHEA:55392"/>
        <dbReference type="Rhea" id="RHEA-COMP:12414"/>
        <dbReference type="Rhea" id="RHEA-COMP:12415"/>
        <dbReference type="ChEBI" id="CHEBI:15378"/>
        <dbReference type="ChEBI" id="CHEBI:57856"/>
        <dbReference type="ChEBI" id="CHEBI:59789"/>
        <dbReference type="ChEBI" id="CHEBI:74411"/>
        <dbReference type="ChEBI" id="CHEBI:74491"/>
    </reaction>
</comment>
<dbReference type="InterPro" id="IPR029063">
    <property type="entry name" value="SAM-dependent_MTases_sf"/>
</dbReference>
<sequence>MTSPDNVTSPDNDDSQDPTVEAFDDTDRGRFSAGELALFLDRKGRTYQENLALGGEFHCHLGWLAHDAVIGQPVGGWYTTSRGHVLLGIRPTLGDYVRLMPRGPQVIYAKDLGNIVSMADIFPGATIVEAGFGSGALTTALLRAVGPDGRVHSYEINEAVVSKAMSNVRSVIPDTSRLEVTVGDIFEGISDTDVDRVILDLPEPCRNWCWP</sequence>
<keyword evidence="4" id="KW-0949">S-adenosyl-L-methionine</keyword>
<comment type="caution">
    <text evidence="9">The sequence shown here is derived from an EMBL/GenBank/DDBJ whole genome shotgun (WGS) entry which is preliminary data.</text>
</comment>
<keyword evidence="5" id="KW-0819">tRNA processing</keyword>
<keyword evidence="3" id="KW-0808">Transferase</keyword>
<evidence type="ECO:0000256" key="7">
    <source>
        <dbReference type="SAM" id="MobiDB-lite"/>
    </source>
</evidence>
<reference evidence="9" key="1">
    <citation type="submission" date="2023-03" db="EMBL/GenBank/DDBJ databases">
        <authorList>
            <person name="Steffen K."/>
            <person name="Cardenas P."/>
        </authorList>
    </citation>
    <scope>NUCLEOTIDE SEQUENCE</scope>
</reference>
<evidence type="ECO:0000313" key="9">
    <source>
        <dbReference type="EMBL" id="CAI8039909.1"/>
    </source>
</evidence>
<dbReference type="SUPFAM" id="SSF53335">
    <property type="entry name" value="S-adenosyl-L-methionine-dependent methyltransferases"/>
    <property type="match status" value="1"/>
</dbReference>
<dbReference type="PANTHER" id="PTHR12133">
    <property type="entry name" value="TRNA (ADENINE(58)-N(1))-METHYLTRANSFERASE"/>
    <property type="match status" value="1"/>
</dbReference>
<dbReference type="Proteomes" id="UP001174909">
    <property type="component" value="Unassembled WGS sequence"/>
</dbReference>
<organism evidence="9 10">
    <name type="scientific">Geodia barretti</name>
    <name type="common">Barrett's horny sponge</name>
    <dbReference type="NCBI Taxonomy" id="519541"/>
    <lineage>
        <taxon>Eukaryota</taxon>
        <taxon>Metazoa</taxon>
        <taxon>Porifera</taxon>
        <taxon>Demospongiae</taxon>
        <taxon>Heteroscleromorpha</taxon>
        <taxon>Tetractinellida</taxon>
        <taxon>Astrophorina</taxon>
        <taxon>Geodiidae</taxon>
        <taxon>Geodia</taxon>
    </lineage>
</organism>
<dbReference type="PROSITE" id="PS51620">
    <property type="entry name" value="SAM_TRM61"/>
    <property type="match status" value="1"/>
</dbReference>